<evidence type="ECO:0000256" key="5">
    <source>
        <dbReference type="SAM" id="Phobius"/>
    </source>
</evidence>
<feature type="region of interest" description="Disordered" evidence="4">
    <location>
        <begin position="69"/>
        <end position="130"/>
    </location>
</feature>
<protein>
    <submittedName>
        <fullName evidence="7">FRAS1 protein</fullName>
    </submittedName>
</protein>
<keyword evidence="5" id="KW-1133">Transmembrane helix</keyword>
<keyword evidence="8" id="KW-1185">Reference proteome</keyword>
<sequence>MDLESPSKKSYERSRPSAALSSEIITDDGIPRASPPVIRCRVAARNRFLALVDSRKLTHLQVLEYKVKKEKGSKRGEGIRDAEGKMVKKEQEKKEGKEMSGSRRKMRKKKKKKTVRKKRRKTMEKRARWSELGKVRAPTAAADFREVPRSQAAARCGLASATISAWSSPLSTGEQSSVGARTKRMTLVRIARISVVLVVPLLLLLLLLLLIVDGSWAQAYPREIKPGCRYEGRRYQEGTAVSTSEPCLQCWCTEGALRCRLRVCPRLPNPPPSGCHVRSPAENVCCAEMVCGKSRDVENMLRRASVQTNIEAEDEEKHAQHSRTEGCLHDGIQYGSGSAMMGSRRCEYCYCISGTRRCLRPKCLLPLPGCTPLYAPHSCCPVAYNCTHHHPSTMAPVSGNGCCVGERTYVEGEMVRDIEWKAACDNCFCAMGAIRCVPLACAPPLQGCSPIVREGQCCPSTYNCSGSIEVKATQNYASYAFVSKDYAKFRKETNFFLGLPYPNHKKRPAIDQSTNPSVEGRGHRVVEERISTSTIDLEEDSSVATYSTAWPSTMETDIVDNEILIGTVDYKSTLEVTTTAILTNELSSNTESTASFESTPAPKDADSVTRGSCTTCSTNTFTDSTTEDASSTDSSTISLSEWTTMLPELTLNNGNDENEDTGGDEDKNRSENEERNEDEATERETTMGEKTDIIEKNKTTVHPFVVSTDDGKTLIPEKLSSENSTLIKKTKTGGKRPVTSPSSTILMPDDILVMNVTVKTNVSVGHIQGVTINPIRSIPPDIETILNITHREKGEDYDYDYSERLLPPSLPNVRIIPFVAADALVKGKDVPSSKTGYSLGSVVVLPKLRPTDASGFYDIATQENRFSPPVETEGGFIPREPSYFDVPYHSTDLNLEIGTGVTVVPQITNPHKKNNDLSNKCHFEDMEYRHGEILPRAAFCIICMCYYGEIVCSSQKCPPLKIGCRRINSEGKCCGKIVCVEADESPTVVLDRADATAPSQRQPTVSPDPFRDVIKTEPAPDLPSLIEDMIPYLVERGITTPKPTTTMTASKTSAQDLVGNQLQHPPNFDFMEVPLIQPPFDYGEETVDSSFLAKMKYGANRETFPTDAVSLTYNFKNQVLDHKPFKNPEADIFDYDRTMLTKLNSTTDGSKYDFHRSNTTEQNFAMGNVSETKNLDRNFTSEEDNRTTRYDNRTESDNFPSEDGKTTENVEDVTIFSLDNVLKLLFSSNTSSSNKLTETTKTLNVSSVSGVQEDQETLVVSSTSAEGLTEETETVETSSKVLDNEIPMSGGSLLKLAGCNIYGRMYRVGRIITELSSPCEECKCTEIGVRCEQLEC</sequence>
<feature type="compositionally biased region" description="Polar residues" evidence="4">
    <location>
        <begin position="588"/>
        <end position="598"/>
    </location>
</feature>
<feature type="compositionally biased region" description="Basic and acidic residues" evidence="4">
    <location>
        <begin position="1173"/>
        <end position="1206"/>
    </location>
</feature>
<feature type="compositionally biased region" description="Basic and acidic residues" evidence="4">
    <location>
        <begin position="664"/>
        <end position="673"/>
    </location>
</feature>
<feature type="region of interest" description="Disordered" evidence="4">
    <location>
        <begin position="588"/>
        <end position="690"/>
    </location>
</feature>
<feature type="non-terminal residue" evidence="7">
    <location>
        <position position="1"/>
    </location>
</feature>
<dbReference type="Gene3D" id="2.10.70.10">
    <property type="entry name" value="Complement Module, domain 1"/>
    <property type="match status" value="1"/>
</dbReference>
<dbReference type="EMBL" id="JAANIA010001329">
    <property type="protein sequence ID" value="KAG5320780.1"/>
    <property type="molecule type" value="Genomic_DNA"/>
</dbReference>
<reference evidence="7" key="1">
    <citation type="submission" date="2020-02" db="EMBL/GenBank/DDBJ databases">
        <title>Relaxed selection underlies rapid genomic changes in the transitions from sociality to social parasitism in ants.</title>
        <authorList>
            <person name="Bi X."/>
        </authorList>
    </citation>
    <scope>NUCLEOTIDE SEQUENCE</scope>
    <source>
        <strain evidence="7">BGI-DK2014c</strain>
        <tissue evidence="7">Whole body</tissue>
    </source>
</reference>
<feature type="region of interest" description="Disordered" evidence="4">
    <location>
        <begin position="994"/>
        <end position="1017"/>
    </location>
</feature>
<feature type="compositionally biased region" description="Basic residues" evidence="4">
    <location>
        <begin position="102"/>
        <end position="123"/>
    </location>
</feature>
<dbReference type="PANTHER" id="PTHR46698">
    <property type="entry name" value="CROSSVEINLESS 2"/>
    <property type="match status" value="1"/>
</dbReference>
<dbReference type="SMART" id="SM00214">
    <property type="entry name" value="VWC"/>
    <property type="match status" value="3"/>
</dbReference>
<keyword evidence="3" id="KW-0732">Signal</keyword>
<comment type="subcellular location">
    <subcellularLocation>
        <location evidence="1">Secreted</location>
    </subcellularLocation>
</comment>
<accession>A0A836FJR0</accession>
<feature type="compositionally biased region" description="Low complexity" evidence="4">
    <location>
        <begin position="612"/>
        <end position="640"/>
    </location>
</feature>
<feature type="compositionally biased region" description="Basic and acidic residues" evidence="4">
    <location>
        <begin position="73"/>
        <end position="101"/>
    </location>
</feature>
<dbReference type="Proteomes" id="UP000668214">
    <property type="component" value="Unassembled WGS sequence"/>
</dbReference>
<feature type="compositionally biased region" description="Polar residues" evidence="4">
    <location>
        <begin position="1163"/>
        <end position="1172"/>
    </location>
</feature>
<feature type="region of interest" description="Disordered" evidence="4">
    <location>
        <begin position="1"/>
        <end position="35"/>
    </location>
</feature>
<feature type="transmembrane region" description="Helical" evidence="5">
    <location>
        <begin position="190"/>
        <end position="212"/>
    </location>
</feature>
<organism evidence="7 8">
    <name type="scientific">Pseudoatta argentina</name>
    <dbReference type="NCBI Taxonomy" id="621737"/>
    <lineage>
        <taxon>Eukaryota</taxon>
        <taxon>Metazoa</taxon>
        <taxon>Ecdysozoa</taxon>
        <taxon>Arthropoda</taxon>
        <taxon>Hexapoda</taxon>
        <taxon>Insecta</taxon>
        <taxon>Pterygota</taxon>
        <taxon>Neoptera</taxon>
        <taxon>Endopterygota</taxon>
        <taxon>Hymenoptera</taxon>
        <taxon>Apocrita</taxon>
        <taxon>Aculeata</taxon>
        <taxon>Formicoidea</taxon>
        <taxon>Formicidae</taxon>
        <taxon>Myrmicinae</taxon>
        <taxon>Pseudoatta</taxon>
    </lineage>
</organism>
<feature type="domain" description="VWFC" evidence="6">
    <location>
        <begin position="228"/>
        <end position="291"/>
    </location>
</feature>
<comment type="caution">
    <text evidence="7">The sequence shown here is derived from an EMBL/GenBank/DDBJ whole genome shotgun (WGS) entry which is preliminary data.</text>
</comment>
<dbReference type="GO" id="GO:0005576">
    <property type="term" value="C:extracellular region"/>
    <property type="evidence" value="ECO:0007669"/>
    <property type="project" value="UniProtKB-SubCell"/>
</dbReference>
<feature type="domain" description="VWFC" evidence="6">
    <location>
        <begin position="403"/>
        <end position="464"/>
    </location>
</feature>
<evidence type="ECO:0000313" key="8">
    <source>
        <dbReference type="Proteomes" id="UP000668214"/>
    </source>
</evidence>
<evidence type="ECO:0000256" key="1">
    <source>
        <dbReference type="ARBA" id="ARBA00004613"/>
    </source>
</evidence>
<feature type="region of interest" description="Disordered" evidence="4">
    <location>
        <begin position="1163"/>
        <end position="1206"/>
    </location>
</feature>
<dbReference type="InterPro" id="IPR052424">
    <property type="entry name" value="Kielin_Chordin-BMP_Reg"/>
</dbReference>
<evidence type="ECO:0000313" key="7">
    <source>
        <dbReference type="EMBL" id="KAG5320780.1"/>
    </source>
</evidence>
<evidence type="ECO:0000256" key="4">
    <source>
        <dbReference type="SAM" id="MobiDB-lite"/>
    </source>
</evidence>
<dbReference type="InterPro" id="IPR001007">
    <property type="entry name" value="VWF_dom"/>
</dbReference>
<proteinExistence type="predicted"/>
<feature type="domain" description="VWFC" evidence="6">
    <location>
        <begin position="921"/>
        <end position="979"/>
    </location>
</feature>
<dbReference type="Gene3D" id="6.20.200.20">
    <property type="match status" value="1"/>
</dbReference>
<keyword evidence="2" id="KW-0964">Secreted</keyword>
<gene>
    <name evidence="7" type="primary">Fras1</name>
    <name evidence="7" type="ORF">G6Z78_0005802</name>
</gene>
<keyword evidence="5" id="KW-0812">Transmembrane</keyword>
<evidence type="ECO:0000256" key="3">
    <source>
        <dbReference type="ARBA" id="ARBA00022729"/>
    </source>
</evidence>
<name>A0A836FJR0_9HYME</name>
<dbReference type="PANTHER" id="PTHR46698:SF3">
    <property type="entry name" value="TENECTIN ISOFORM 1-RELATED"/>
    <property type="match status" value="1"/>
</dbReference>
<evidence type="ECO:0000259" key="6">
    <source>
        <dbReference type="SMART" id="SM00214"/>
    </source>
</evidence>
<feature type="compositionally biased region" description="Basic and acidic residues" evidence="4">
    <location>
        <begin position="1"/>
        <end position="15"/>
    </location>
</feature>
<evidence type="ECO:0000256" key="2">
    <source>
        <dbReference type="ARBA" id="ARBA00022525"/>
    </source>
</evidence>
<keyword evidence="5" id="KW-0472">Membrane</keyword>
<dbReference type="SUPFAM" id="SSF57603">
    <property type="entry name" value="FnI-like domain"/>
    <property type="match status" value="4"/>
</dbReference>
<feature type="non-terminal residue" evidence="7">
    <location>
        <position position="1336"/>
    </location>
</feature>